<sequence length="387" mass="43984">MNTGATPSLNLEGTLFTDTKAPAQAGRVDRYQEAPAEAAAPSGIATVSAGELASPLQRRLSPASPPATIPVRMPKVSILVPTYNYARYLRETIESVLNQDFEDFELIIVDDCSSDNSHEVIAHYAAQDGRIRYQINAKNLGMVANWNYCLSLAKGEYIKFLFGDDTLADRQALTKMVRMLEENPSAVLAVSARNILDEHSQVIEIMDHLGTNGVQLGQDVIVRCLESNANLIGEPSVVLMRKCDTARGFNPSYRQLTDLEMWFHLLEKGNAIYTSEPLCSFRKHPQQQTEVNKVQQIGEKEQLVLLTEFYKRPWVKTPERRKLLFSQLYWLRKNAKKGQGCSELEHRLASCLGDGWYAWLYFLHKLCRPAQNLQRFYYKRILRRPVK</sequence>
<reference evidence="2 3" key="1">
    <citation type="journal article" date="2011" name="J. Bacteriol.">
        <title>Genome sequence of 'Pedosphaera parvula' Ellin514, an aerobic Verrucomicrobial isolate from pasture soil.</title>
        <authorList>
            <person name="Kant R."/>
            <person name="van Passel M.W."/>
            <person name="Sangwan P."/>
            <person name="Palva A."/>
            <person name="Lucas S."/>
            <person name="Copeland A."/>
            <person name="Lapidus A."/>
            <person name="Glavina Del Rio T."/>
            <person name="Dalin E."/>
            <person name="Tice H."/>
            <person name="Bruce D."/>
            <person name="Goodwin L."/>
            <person name="Pitluck S."/>
            <person name="Chertkov O."/>
            <person name="Larimer F.W."/>
            <person name="Land M.L."/>
            <person name="Hauser L."/>
            <person name="Brettin T.S."/>
            <person name="Detter J.C."/>
            <person name="Han S."/>
            <person name="de Vos W.M."/>
            <person name="Janssen P.H."/>
            <person name="Smidt H."/>
        </authorList>
    </citation>
    <scope>NUCLEOTIDE SEQUENCE [LARGE SCALE GENOMIC DNA]</scope>
    <source>
        <strain evidence="2 3">Ellin514</strain>
    </source>
</reference>
<dbReference type="Pfam" id="PF00535">
    <property type="entry name" value="Glycos_transf_2"/>
    <property type="match status" value="1"/>
</dbReference>
<name>B9XPL8_PEDPL</name>
<accession>B9XPL8</accession>
<dbReference type="InterPro" id="IPR001173">
    <property type="entry name" value="Glyco_trans_2-like"/>
</dbReference>
<protein>
    <submittedName>
        <fullName evidence="2">Glycosyl transferase family 2</fullName>
    </submittedName>
</protein>
<comment type="caution">
    <text evidence="2">The sequence shown here is derived from an EMBL/GenBank/DDBJ whole genome shotgun (WGS) entry which is preliminary data.</text>
</comment>
<keyword evidence="3" id="KW-1185">Reference proteome</keyword>
<dbReference type="STRING" id="320771.Cflav_PD1446"/>
<dbReference type="Proteomes" id="UP000003688">
    <property type="component" value="Unassembled WGS sequence"/>
</dbReference>
<feature type="domain" description="Glycosyltransferase 2-like" evidence="1">
    <location>
        <begin position="77"/>
        <end position="195"/>
    </location>
</feature>
<dbReference type="AlphaFoldDB" id="B9XPL8"/>
<evidence type="ECO:0000313" key="3">
    <source>
        <dbReference type="Proteomes" id="UP000003688"/>
    </source>
</evidence>
<dbReference type="CDD" id="cd00761">
    <property type="entry name" value="Glyco_tranf_GTA_type"/>
    <property type="match status" value="1"/>
</dbReference>
<evidence type="ECO:0000259" key="1">
    <source>
        <dbReference type="Pfam" id="PF00535"/>
    </source>
</evidence>
<dbReference type="InterPro" id="IPR029044">
    <property type="entry name" value="Nucleotide-diphossugar_trans"/>
</dbReference>
<dbReference type="RefSeq" id="WP_007417754.1">
    <property type="nucleotide sequence ID" value="NZ_ABOX02000047.1"/>
</dbReference>
<keyword evidence="2" id="KW-0808">Transferase</keyword>
<gene>
    <name evidence="2" type="ORF">Cflav_PD1446</name>
</gene>
<dbReference type="GO" id="GO:0016758">
    <property type="term" value="F:hexosyltransferase activity"/>
    <property type="evidence" value="ECO:0007669"/>
    <property type="project" value="UniProtKB-ARBA"/>
</dbReference>
<dbReference type="SUPFAM" id="SSF53448">
    <property type="entry name" value="Nucleotide-diphospho-sugar transferases"/>
    <property type="match status" value="1"/>
</dbReference>
<dbReference type="PANTHER" id="PTHR22916:SF3">
    <property type="entry name" value="UDP-GLCNAC:BETAGAL BETA-1,3-N-ACETYLGLUCOSAMINYLTRANSFERASE-LIKE PROTEIN 1"/>
    <property type="match status" value="1"/>
</dbReference>
<organism evidence="2 3">
    <name type="scientific">Pedosphaera parvula (strain Ellin514)</name>
    <dbReference type="NCBI Taxonomy" id="320771"/>
    <lineage>
        <taxon>Bacteria</taxon>
        <taxon>Pseudomonadati</taxon>
        <taxon>Verrucomicrobiota</taxon>
        <taxon>Pedosphaerae</taxon>
        <taxon>Pedosphaerales</taxon>
        <taxon>Pedosphaeraceae</taxon>
        <taxon>Pedosphaera</taxon>
    </lineage>
</organism>
<dbReference type="PANTHER" id="PTHR22916">
    <property type="entry name" value="GLYCOSYLTRANSFERASE"/>
    <property type="match status" value="1"/>
</dbReference>
<dbReference type="Gene3D" id="3.90.550.10">
    <property type="entry name" value="Spore Coat Polysaccharide Biosynthesis Protein SpsA, Chain A"/>
    <property type="match status" value="1"/>
</dbReference>
<proteinExistence type="predicted"/>
<dbReference type="EMBL" id="ABOX02000047">
    <property type="protein sequence ID" value="EEF58246.1"/>
    <property type="molecule type" value="Genomic_DNA"/>
</dbReference>
<evidence type="ECO:0000313" key="2">
    <source>
        <dbReference type="EMBL" id="EEF58246.1"/>
    </source>
</evidence>